<accession>A0AAV5GK64</accession>
<dbReference type="Proteomes" id="UP001342314">
    <property type="component" value="Unassembled WGS sequence"/>
</dbReference>
<feature type="compositionally biased region" description="Acidic residues" evidence="1">
    <location>
        <begin position="386"/>
        <end position="416"/>
    </location>
</feature>
<feature type="compositionally biased region" description="Low complexity" evidence="1">
    <location>
        <begin position="298"/>
        <end position="318"/>
    </location>
</feature>
<sequence length="467" mass="51427">MGVLNPPGPVVIDTPDGCDHLNTVDEVHDAVSRHGRFPRIACRCVDTDGCPVTAGLAASFSAQNPGELYIRCRARSTAIARLGADASAAEKAKVKDGCEVMWWMRDVDEVHGLVARKAIESGELTASLPSPIVRLLLDATLDENGRSYRLRLPTFTHDRQLLLDSYKAIVGSDWASPKQDMAQVHFAYDLVYALAMLLNNQITNYKDGVNQHKQAADLDQLFRPPPSISADRVRKFTDEINKRKHRKKPFRTPMPTYTSTSTSSMSPFFPGTGQVLGSTPSSDPKRNRTSTPTQLRTPLASPSHPLASPSPPLASLSPPLAPAIKRPGPSVAKLVVPRPPVPRKETQHKPEVSGKISVDKEDRMSLDEILTAFKPVPISPPLAADTIDDDTEPEPDTEYDESELEPEPDTEDDEPEQLPSPPISRYDKDGFNMPDEDKVGEASRRRSRPQHPPPSFSTRLAKRVKRL</sequence>
<feature type="region of interest" description="Disordered" evidence="1">
    <location>
        <begin position="239"/>
        <end position="467"/>
    </location>
</feature>
<gene>
    <name evidence="2" type="ORF">Rhopal_003323-T1</name>
</gene>
<dbReference type="EMBL" id="BQKY01000006">
    <property type="protein sequence ID" value="GJN90314.1"/>
    <property type="molecule type" value="Genomic_DNA"/>
</dbReference>
<organism evidence="2 3">
    <name type="scientific">Rhodotorula paludigena</name>
    <dbReference type="NCBI Taxonomy" id="86838"/>
    <lineage>
        <taxon>Eukaryota</taxon>
        <taxon>Fungi</taxon>
        <taxon>Dikarya</taxon>
        <taxon>Basidiomycota</taxon>
        <taxon>Pucciniomycotina</taxon>
        <taxon>Microbotryomycetes</taxon>
        <taxon>Sporidiobolales</taxon>
        <taxon>Sporidiobolaceae</taxon>
        <taxon>Rhodotorula</taxon>
    </lineage>
</organism>
<comment type="caution">
    <text evidence="2">The sequence shown here is derived from an EMBL/GenBank/DDBJ whole genome shotgun (WGS) entry which is preliminary data.</text>
</comment>
<feature type="compositionally biased region" description="Basic and acidic residues" evidence="1">
    <location>
        <begin position="425"/>
        <end position="444"/>
    </location>
</feature>
<reference evidence="2 3" key="1">
    <citation type="submission" date="2021-12" db="EMBL/GenBank/DDBJ databases">
        <title>High titer production of polyol ester of fatty acids by Rhodotorula paludigena BS15 towards product separation-free biomass refinery.</title>
        <authorList>
            <person name="Mano J."/>
            <person name="Ono H."/>
            <person name="Tanaka T."/>
            <person name="Naito K."/>
            <person name="Sushida H."/>
            <person name="Ike M."/>
            <person name="Tokuyasu K."/>
            <person name="Kitaoka M."/>
        </authorList>
    </citation>
    <scope>NUCLEOTIDE SEQUENCE [LARGE SCALE GENOMIC DNA]</scope>
    <source>
        <strain evidence="2 3">BS15</strain>
    </source>
</reference>
<feature type="compositionally biased region" description="Basic and acidic residues" evidence="1">
    <location>
        <begin position="342"/>
        <end position="366"/>
    </location>
</feature>
<protein>
    <submittedName>
        <fullName evidence="2">Uncharacterized protein</fullName>
    </submittedName>
</protein>
<proteinExistence type="predicted"/>
<evidence type="ECO:0000256" key="1">
    <source>
        <dbReference type="SAM" id="MobiDB-lite"/>
    </source>
</evidence>
<name>A0AAV5GK64_9BASI</name>
<evidence type="ECO:0000313" key="2">
    <source>
        <dbReference type="EMBL" id="GJN90314.1"/>
    </source>
</evidence>
<feature type="compositionally biased region" description="Low complexity" evidence="1">
    <location>
        <begin position="253"/>
        <end position="270"/>
    </location>
</feature>
<keyword evidence="3" id="KW-1185">Reference proteome</keyword>
<evidence type="ECO:0000313" key="3">
    <source>
        <dbReference type="Proteomes" id="UP001342314"/>
    </source>
</evidence>
<dbReference type="AlphaFoldDB" id="A0AAV5GK64"/>